<keyword evidence="7 9" id="KW-0472">Membrane</keyword>
<keyword evidence="2" id="KW-0813">Transport</keyword>
<keyword evidence="3" id="KW-1003">Cell membrane</keyword>
<dbReference type="InterPro" id="IPR052157">
    <property type="entry name" value="BCAA_transport_permease"/>
</dbReference>
<feature type="transmembrane region" description="Helical" evidence="9">
    <location>
        <begin position="130"/>
        <end position="149"/>
    </location>
</feature>
<keyword evidence="6 9" id="KW-1133">Transmembrane helix</keyword>
<feature type="transmembrane region" description="Helical" evidence="9">
    <location>
        <begin position="257"/>
        <end position="276"/>
    </location>
</feature>
<keyword evidence="5" id="KW-0029">Amino-acid transport</keyword>
<evidence type="ECO:0000256" key="4">
    <source>
        <dbReference type="ARBA" id="ARBA00022692"/>
    </source>
</evidence>
<gene>
    <name evidence="10" type="ORF">IAB31_10905</name>
</gene>
<dbReference type="GO" id="GO:0006865">
    <property type="term" value="P:amino acid transport"/>
    <property type="evidence" value="ECO:0007669"/>
    <property type="project" value="UniProtKB-KW"/>
</dbReference>
<dbReference type="CDD" id="cd06582">
    <property type="entry name" value="TM_PBP1_LivH_like"/>
    <property type="match status" value="1"/>
</dbReference>
<feature type="transmembrane region" description="Helical" evidence="9">
    <location>
        <begin position="31"/>
        <end position="49"/>
    </location>
</feature>
<reference evidence="10" key="1">
    <citation type="submission" date="2020-10" db="EMBL/GenBank/DDBJ databases">
        <authorList>
            <person name="Gilroy R."/>
        </authorList>
    </citation>
    <scope>NUCLEOTIDE SEQUENCE</scope>
    <source>
        <strain evidence="10">ChiSjej4B22-8148</strain>
    </source>
</reference>
<evidence type="ECO:0000256" key="2">
    <source>
        <dbReference type="ARBA" id="ARBA00022448"/>
    </source>
</evidence>
<comment type="caution">
    <text evidence="10">The sequence shown here is derived from an EMBL/GenBank/DDBJ whole genome shotgun (WGS) entry which is preliminary data.</text>
</comment>
<feature type="transmembrane region" description="Helical" evidence="9">
    <location>
        <begin position="6"/>
        <end position="24"/>
    </location>
</feature>
<evidence type="ECO:0000256" key="7">
    <source>
        <dbReference type="ARBA" id="ARBA00023136"/>
    </source>
</evidence>
<dbReference type="PANTHER" id="PTHR11795">
    <property type="entry name" value="BRANCHED-CHAIN AMINO ACID TRANSPORT SYSTEM PERMEASE PROTEIN LIVH"/>
    <property type="match status" value="1"/>
</dbReference>
<feature type="transmembrane region" description="Helical" evidence="9">
    <location>
        <begin position="215"/>
        <end position="237"/>
    </location>
</feature>
<evidence type="ECO:0000313" key="10">
    <source>
        <dbReference type="EMBL" id="HIR14416.1"/>
    </source>
</evidence>
<accession>A0A9D1DA03</accession>
<sequence length="280" mass="29588">IAMGFIYALVSMEYTIIYNSTGLLNFSHDKFITLGAYIFAGTFVLGLGANPAVAVLATIITMFLFGVIVATGIFNPLRNMPSRLFAIMGTIALGRIISESIRLIYGATAKTVPGFITGVYHVGNVVISKANIVIILVSACVVIALQIYMMKTKAGKAMRCVNQNKTAATLMGINVSGSIMLTIAISAVICTIIGILVVPLYSINVSMSNTIGLKGYAAGILGGFGYLPGAILGGLIIGVIENLSTVVLAPVYKDCVSYVLMIVVILIQPNGLRALIRRKK</sequence>
<dbReference type="PANTHER" id="PTHR11795:SF445">
    <property type="entry name" value="AMINO ACID ABC TRANSPORTER PERMEASE PROTEIN"/>
    <property type="match status" value="1"/>
</dbReference>
<feature type="non-terminal residue" evidence="10">
    <location>
        <position position="1"/>
    </location>
</feature>
<dbReference type="GO" id="GO:0022857">
    <property type="term" value="F:transmembrane transporter activity"/>
    <property type="evidence" value="ECO:0007669"/>
    <property type="project" value="InterPro"/>
</dbReference>
<comment type="similarity">
    <text evidence="8">Belongs to the binding-protein-dependent transport system permease family. LivHM subfamily.</text>
</comment>
<evidence type="ECO:0000256" key="6">
    <source>
        <dbReference type="ARBA" id="ARBA00022989"/>
    </source>
</evidence>
<protein>
    <submittedName>
        <fullName evidence="10">Branched-chain amino acid ABC transporter permease</fullName>
    </submittedName>
</protein>
<feature type="transmembrane region" description="Helical" evidence="9">
    <location>
        <begin position="179"/>
        <end position="203"/>
    </location>
</feature>
<evidence type="ECO:0000256" key="8">
    <source>
        <dbReference type="ARBA" id="ARBA00037998"/>
    </source>
</evidence>
<evidence type="ECO:0000313" key="11">
    <source>
        <dbReference type="Proteomes" id="UP000886757"/>
    </source>
</evidence>
<evidence type="ECO:0000256" key="5">
    <source>
        <dbReference type="ARBA" id="ARBA00022970"/>
    </source>
</evidence>
<evidence type="ECO:0000256" key="1">
    <source>
        <dbReference type="ARBA" id="ARBA00004651"/>
    </source>
</evidence>
<dbReference type="Pfam" id="PF02653">
    <property type="entry name" value="BPD_transp_2"/>
    <property type="match status" value="1"/>
</dbReference>
<reference evidence="10" key="2">
    <citation type="journal article" date="2021" name="PeerJ">
        <title>Extensive microbial diversity within the chicken gut microbiome revealed by metagenomics and culture.</title>
        <authorList>
            <person name="Gilroy R."/>
            <person name="Ravi A."/>
            <person name="Getino M."/>
            <person name="Pursley I."/>
            <person name="Horton D.L."/>
            <person name="Alikhan N.F."/>
            <person name="Baker D."/>
            <person name="Gharbi K."/>
            <person name="Hall N."/>
            <person name="Watson M."/>
            <person name="Adriaenssens E.M."/>
            <person name="Foster-Nyarko E."/>
            <person name="Jarju S."/>
            <person name="Secka A."/>
            <person name="Antonio M."/>
            <person name="Oren A."/>
            <person name="Chaudhuri R.R."/>
            <person name="La Ragione R."/>
            <person name="Hildebrand F."/>
            <person name="Pallen M.J."/>
        </authorList>
    </citation>
    <scope>NUCLEOTIDE SEQUENCE</scope>
    <source>
        <strain evidence="10">ChiSjej4B22-8148</strain>
    </source>
</reference>
<dbReference type="EMBL" id="DVGK01000121">
    <property type="protein sequence ID" value="HIR14416.1"/>
    <property type="molecule type" value="Genomic_DNA"/>
</dbReference>
<proteinExistence type="inferred from homology"/>
<dbReference type="Proteomes" id="UP000886757">
    <property type="component" value="Unassembled WGS sequence"/>
</dbReference>
<evidence type="ECO:0000256" key="9">
    <source>
        <dbReference type="SAM" id="Phobius"/>
    </source>
</evidence>
<dbReference type="GO" id="GO:0005886">
    <property type="term" value="C:plasma membrane"/>
    <property type="evidence" value="ECO:0007669"/>
    <property type="project" value="UniProtKB-SubCell"/>
</dbReference>
<feature type="transmembrane region" description="Helical" evidence="9">
    <location>
        <begin position="55"/>
        <end position="74"/>
    </location>
</feature>
<organism evidence="10 11">
    <name type="scientific">Candidatus Choladousia intestinavium</name>
    <dbReference type="NCBI Taxonomy" id="2840727"/>
    <lineage>
        <taxon>Bacteria</taxon>
        <taxon>Bacillati</taxon>
        <taxon>Bacillota</taxon>
        <taxon>Clostridia</taxon>
        <taxon>Lachnospirales</taxon>
        <taxon>Lachnospiraceae</taxon>
        <taxon>Lachnospiraceae incertae sedis</taxon>
        <taxon>Candidatus Choladousia</taxon>
    </lineage>
</organism>
<dbReference type="AlphaFoldDB" id="A0A9D1DA03"/>
<comment type="subcellular location">
    <subcellularLocation>
        <location evidence="1">Cell membrane</location>
        <topology evidence="1">Multi-pass membrane protein</topology>
    </subcellularLocation>
</comment>
<evidence type="ECO:0000256" key="3">
    <source>
        <dbReference type="ARBA" id="ARBA00022475"/>
    </source>
</evidence>
<keyword evidence="4 9" id="KW-0812">Transmembrane</keyword>
<name>A0A9D1DA03_9FIRM</name>
<dbReference type="InterPro" id="IPR001851">
    <property type="entry name" value="ABC_transp_permease"/>
</dbReference>